<dbReference type="Gene3D" id="1.25.40.10">
    <property type="entry name" value="Tetratricopeptide repeat domain"/>
    <property type="match status" value="1"/>
</dbReference>
<dbReference type="PANTHER" id="PTHR31919:SF1">
    <property type="entry name" value="ZINC FINGERS AND HOMEOBOXES PROTEIN 1, ISOFORM 2"/>
    <property type="match status" value="1"/>
</dbReference>
<evidence type="ECO:0000256" key="1">
    <source>
        <dbReference type="PROSITE-ProRule" id="PRU00339"/>
    </source>
</evidence>
<proteinExistence type="predicted"/>
<organism evidence="2 3">
    <name type="scientific">Saccoglossus kowalevskii</name>
    <name type="common">Acorn worm</name>
    <dbReference type="NCBI Taxonomy" id="10224"/>
    <lineage>
        <taxon>Eukaryota</taxon>
        <taxon>Metazoa</taxon>
        <taxon>Hemichordata</taxon>
        <taxon>Enteropneusta</taxon>
        <taxon>Harrimaniidae</taxon>
        <taxon>Saccoglossus</taxon>
    </lineage>
</organism>
<keyword evidence="2" id="KW-1185">Reference proteome</keyword>
<dbReference type="GeneID" id="100376810"/>
<dbReference type="InterPro" id="IPR041404">
    <property type="entry name" value="DUF5588"/>
</dbReference>
<sequence length="340" mass="39397">MDFNFDEDLFGESTGRCNLVTEDYTAKNCEQMWFISDDVTSNEEPIQLHLYRGDTYYYKKDYDNALKYYLLAMQLLHANNLSLKRVIQDCVARCYTNLAQYKDAETIAVQLCEDSYYMEQKTAALNLLLSVYHAAGKVKEEQNILQQFITLQPTNPHLWLQLAETYSIESSTCVPGRSQELLETVTSNSDCEITVLSDPDSQIEKDAATELLNVTSVVDTVRRYTTLLCKWASECNGYQSLQVISCLTAARILLSSVEHSVVSFAKERNQRLEKEIHERILSMNISDKVFEVLRQLTKYIIYRCEDEGFTDGNQIPKNLSERVNRKFEEKWFPWLQFLDS</sequence>
<evidence type="ECO:0000313" key="2">
    <source>
        <dbReference type="Proteomes" id="UP000694865"/>
    </source>
</evidence>
<protein>
    <submittedName>
        <fullName evidence="3">Uncharacterized protein C8orf76 homolog</fullName>
    </submittedName>
</protein>
<evidence type="ECO:0000313" key="3">
    <source>
        <dbReference type="RefSeq" id="XP_002732694.1"/>
    </source>
</evidence>
<dbReference type="RefSeq" id="XP_002732694.1">
    <property type="nucleotide sequence ID" value="XM_002732648.2"/>
</dbReference>
<name>A0ABM0GLQ0_SACKO</name>
<dbReference type="PANTHER" id="PTHR31919">
    <property type="entry name" value="ZINC FINGERS AND HOMEOBOXES PROTEIN 1, ISOFORM 2"/>
    <property type="match status" value="1"/>
</dbReference>
<accession>A0ABM0GLQ0</accession>
<dbReference type="Proteomes" id="UP000694865">
    <property type="component" value="Unplaced"/>
</dbReference>
<dbReference type="InterPro" id="IPR019734">
    <property type="entry name" value="TPR_rpt"/>
</dbReference>
<dbReference type="Pfam" id="PF17826">
    <property type="entry name" value="DUF5588"/>
    <property type="match status" value="1"/>
</dbReference>
<dbReference type="PROSITE" id="PS50005">
    <property type="entry name" value="TPR"/>
    <property type="match status" value="1"/>
</dbReference>
<dbReference type="InterPro" id="IPR011990">
    <property type="entry name" value="TPR-like_helical_dom_sf"/>
</dbReference>
<gene>
    <name evidence="3" type="primary">LOC100376810</name>
</gene>
<reference evidence="3" key="1">
    <citation type="submission" date="2025-08" db="UniProtKB">
        <authorList>
            <consortium name="RefSeq"/>
        </authorList>
    </citation>
    <scope>IDENTIFICATION</scope>
    <source>
        <tissue evidence="3">Testes</tissue>
    </source>
</reference>
<keyword evidence="1" id="KW-0802">TPR repeat</keyword>
<feature type="repeat" description="TPR" evidence="1">
    <location>
        <begin position="46"/>
        <end position="79"/>
    </location>
</feature>
<dbReference type="SUPFAM" id="SSF48452">
    <property type="entry name" value="TPR-like"/>
    <property type="match status" value="1"/>
</dbReference>